<dbReference type="PANTHER" id="PTHR43585:SF2">
    <property type="entry name" value="ATP-GRASP ENZYME FSQD"/>
    <property type="match status" value="1"/>
</dbReference>
<keyword evidence="2 4" id="KW-0547">Nucleotide-binding</keyword>
<organism evidence="6 7">
    <name type="scientific">Olsenella profusa F0195</name>
    <dbReference type="NCBI Taxonomy" id="1125712"/>
    <lineage>
        <taxon>Bacteria</taxon>
        <taxon>Bacillati</taxon>
        <taxon>Actinomycetota</taxon>
        <taxon>Coriobacteriia</taxon>
        <taxon>Coriobacteriales</taxon>
        <taxon>Atopobiaceae</taxon>
        <taxon>Olsenella</taxon>
    </lineage>
</organism>
<dbReference type="SUPFAM" id="SSF56059">
    <property type="entry name" value="Glutathione synthetase ATP-binding domain-like"/>
    <property type="match status" value="1"/>
</dbReference>
<dbReference type="PANTHER" id="PTHR43585">
    <property type="entry name" value="FUMIPYRROLE BIOSYNTHESIS PROTEIN C"/>
    <property type="match status" value="1"/>
</dbReference>
<dbReference type="Proteomes" id="UP000016638">
    <property type="component" value="Unassembled WGS sequence"/>
</dbReference>
<evidence type="ECO:0000256" key="1">
    <source>
        <dbReference type="ARBA" id="ARBA00022598"/>
    </source>
</evidence>
<evidence type="ECO:0000256" key="4">
    <source>
        <dbReference type="PROSITE-ProRule" id="PRU00409"/>
    </source>
</evidence>
<dbReference type="EMBL" id="AWEZ01000056">
    <property type="protein sequence ID" value="ERL07645.1"/>
    <property type="molecule type" value="Genomic_DNA"/>
</dbReference>
<name>U2TMI7_9ACTN</name>
<dbReference type="Gene3D" id="3.40.50.20">
    <property type="match status" value="1"/>
</dbReference>
<evidence type="ECO:0000256" key="2">
    <source>
        <dbReference type="ARBA" id="ARBA00022741"/>
    </source>
</evidence>
<dbReference type="GO" id="GO:0016874">
    <property type="term" value="F:ligase activity"/>
    <property type="evidence" value="ECO:0007669"/>
    <property type="project" value="UniProtKB-KW"/>
</dbReference>
<dbReference type="Gene3D" id="3.30.1490.20">
    <property type="entry name" value="ATP-grasp fold, A domain"/>
    <property type="match status" value="1"/>
</dbReference>
<dbReference type="RefSeq" id="WP_021726484.1">
    <property type="nucleotide sequence ID" value="NZ_AWEZ01000056.1"/>
</dbReference>
<keyword evidence="7" id="KW-1185">Reference proteome</keyword>
<dbReference type="GO" id="GO:0005524">
    <property type="term" value="F:ATP binding"/>
    <property type="evidence" value="ECO:0007669"/>
    <property type="project" value="UniProtKB-UniRule"/>
</dbReference>
<sequence>MQKLAIIGANDFQNPLILKAQEKGIETHVFAWQCGDVGERTADVFYPISTAEKDLICEKCREIGVDGVVTIGSDFNNITATYVANRLGLTANSDEAVLRSTNKHLMRETFAINGDPSPKSILAVAGEEAPDISDMSFPLIVKPTDRSGSRGIRKITDEGQLHAALGAAWECSWEHKAVVEEFLEGEEFSVEFISWRGEHHFLQLTKKFTTGAPHFVETGHIEPGQVAPDVLERIKVVVSHALDGLGVRYGASHSEIMVDVQGNPRIVEIGSRMGGDCIGSDLVQLSCGIDFVGAVVDVAMGREPDLTPTRPGRFAAIRFVVGQDDLDALVRLRANDSGLLVRESGIEAFDHGITDSSSRCGFFIMSAPSLGYLIPYLPPR</sequence>
<keyword evidence="1" id="KW-0436">Ligase</keyword>
<dbReference type="STRING" id="1125712.HMPREF1316_2248"/>
<dbReference type="PATRIC" id="fig|1125712.3.peg.1593"/>
<dbReference type="AlphaFoldDB" id="U2TMI7"/>
<keyword evidence="3 4" id="KW-0067">ATP-binding</keyword>
<dbReference type="InterPro" id="IPR052032">
    <property type="entry name" value="ATP-dep_AA_Ligase"/>
</dbReference>
<comment type="caution">
    <text evidence="6">The sequence shown here is derived from an EMBL/GenBank/DDBJ whole genome shotgun (WGS) entry which is preliminary data.</text>
</comment>
<dbReference type="InterPro" id="IPR013815">
    <property type="entry name" value="ATP_grasp_subdomain_1"/>
</dbReference>
<evidence type="ECO:0000313" key="7">
    <source>
        <dbReference type="Proteomes" id="UP000016638"/>
    </source>
</evidence>
<evidence type="ECO:0000259" key="5">
    <source>
        <dbReference type="PROSITE" id="PS50975"/>
    </source>
</evidence>
<dbReference type="Pfam" id="PF13535">
    <property type="entry name" value="ATP-grasp_4"/>
    <property type="match status" value="1"/>
</dbReference>
<protein>
    <submittedName>
        <fullName evidence="6">ATP-grasp domain protein</fullName>
    </submittedName>
</protein>
<reference evidence="6 7" key="1">
    <citation type="submission" date="2013-08" db="EMBL/GenBank/DDBJ databases">
        <authorList>
            <person name="Durkin A.S."/>
            <person name="Haft D.R."/>
            <person name="McCorrison J."/>
            <person name="Torralba M."/>
            <person name="Gillis M."/>
            <person name="Haft D.H."/>
            <person name="Methe B."/>
            <person name="Sutton G."/>
            <person name="Nelson K.E."/>
        </authorList>
    </citation>
    <scope>NUCLEOTIDE SEQUENCE [LARGE SCALE GENOMIC DNA]</scope>
    <source>
        <strain evidence="6 7">F0195</strain>
    </source>
</reference>
<proteinExistence type="predicted"/>
<dbReference type="GO" id="GO:0046872">
    <property type="term" value="F:metal ion binding"/>
    <property type="evidence" value="ECO:0007669"/>
    <property type="project" value="InterPro"/>
</dbReference>
<feature type="domain" description="ATP-grasp" evidence="5">
    <location>
        <begin position="107"/>
        <end position="300"/>
    </location>
</feature>
<evidence type="ECO:0000313" key="6">
    <source>
        <dbReference type="EMBL" id="ERL07645.1"/>
    </source>
</evidence>
<dbReference type="eggNOG" id="COG1181">
    <property type="taxonomic scope" value="Bacteria"/>
</dbReference>
<dbReference type="PROSITE" id="PS50975">
    <property type="entry name" value="ATP_GRASP"/>
    <property type="match status" value="1"/>
</dbReference>
<dbReference type="OrthoDB" id="24041at2"/>
<evidence type="ECO:0000256" key="3">
    <source>
        <dbReference type="ARBA" id="ARBA00022840"/>
    </source>
</evidence>
<dbReference type="Gene3D" id="3.30.470.20">
    <property type="entry name" value="ATP-grasp fold, B domain"/>
    <property type="match status" value="1"/>
</dbReference>
<dbReference type="InterPro" id="IPR011761">
    <property type="entry name" value="ATP-grasp"/>
</dbReference>
<gene>
    <name evidence="6" type="ORF">HMPREF1316_2248</name>
</gene>
<accession>U2TMI7</accession>